<dbReference type="InterPro" id="IPR022686">
    <property type="entry name" value="G2P_N"/>
</dbReference>
<protein>
    <submittedName>
        <fullName evidence="2">II/X family phage/plasmid replication protein</fullName>
    </submittedName>
</protein>
<dbReference type="RefSeq" id="WP_106593343.1">
    <property type="nucleotide sequence ID" value="NZ_PYGI01000045.1"/>
</dbReference>
<feature type="domain" description="Replication-associated protein G2P N-terminal" evidence="1">
    <location>
        <begin position="3"/>
        <end position="232"/>
    </location>
</feature>
<name>A0A2P8EGP4_9GAMM</name>
<dbReference type="NCBIfam" id="TIGR01629">
    <property type="entry name" value="rep_II_X"/>
    <property type="match status" value="1"/>
</dbReference>
<dbReference type="InterPro" id="IPR006516">
    <property type="entry name" value="G2P"/>
</dbReference>
<dbReference type="GO" id="GO:0006260">
    <property type="term" value="P:DNA replication"/>
    <property type="evidence" value="ECO:0007669"/>
    <property type="project" value="InterPro"/>
</dbReference>
<dbReference type="OrthoDB" id="8479364at2"/>
<sequence>MVMIDWVSAKIPFYYPGIISDGEVVSVTRDGEVEYAVRKRLLIRGSHDGAITLRTVEVDSDGNTVLAELSGNPVKFLQGHNLFGSDDLLNLVAETVLRLAEILKAPQPDQSFKMVRSGNYTLSRIDINRMFALGSRAEVLAYLYAMSTNTRTRSQGPVTKGTTVYLNKTSKRWSFKFYSKAQEAELKRNRKQGTLDIPTNLKEWVNAMLRAELTLKSNELRELNLHVAANWHTIETLDLFADYAERIEMAAQKPIDDLSDLIQKISTKAAVSSYQLWR</sequence>
<keyword evidence="3" id="KW-1185">Reference proteome</keyword>
<dbReference type="AlphaFoldDB" id="A0A2P8EGP4"/>
<feature type="non-terminal residue" evidence="2">
    <location>
        <position position="278"/>
    </location>
</feature>
<dbReference type="EMBL" id="PYGI01000045">
    <property type="protein sequence ID" value="PSL08635.1"/>
    <property type="molecule type" value="Genomic_DNA"/>
</dbReference>
<reference evidence="2 3" key="1">
    <citation type="submission" date="2018-03" db="EMBL/GenBank/DDBJ databases">
        <title>Genomic Encyclopedia of Archaeal and Bacterial Type Strains, Phase II (KMG-II): from individual species to whole genera.</title>
        <authorList>
            <person name="Goeker M."/>
        </authorList>
    </citation>
    <scope>NUCLEOTIDE SEQUENCE [LARGE SCALE GENOMIC DNA]</scope>
    <source>
        <strain evidence="2 3">DSM 17586</strain>
    </source>
</reference>
<organism evidence="2 3">
    <name type="scientific">Marinobacterium halophilum</name>
    <dbReference type="NCBI Taxonomy" id="267374"/>
    <lineage>
        <taxon>Bacteria</taxon>
        <taxon>Pseudomonadati</taxon>
        <taxon>Pseudomonadota</taxon>
        <taxon>Gammaproteobacteria</taxon>
        <taxon>Oceanospirillales</taxon>
        <taxon>Oceanospirillaceae</taxon>
        <taxon>Marinobacterium</taxon>
    </lineage>
</organism>
<evidence type="ECO:0000313" key="2">
    <source>
        <dbReference type="EMBL" id="PSL08635.1"/>
    </source>
</evidence>
<evidence type="ECO:0000313" key="3">
    <source>
        <dbReference type="Proteomes" id="UP000242133"/>
    </source>
</evidence>
<evidence type="ECO:0000259" key="1">
    <source>
        <dbReference type="Pfam" id="PF05144"/>
    </source>
</evidence>
<gene>
    <name evidence="2" type="ORF">CLV44_1453</name>
</gene>
<dbReference type="Pfam" id="PF05144">
    <property type="entry name" value="Phage_CRI"/>
    <property type="match status" value="1"/>
</dbReference>
<proteinExistence type="predicted"/>
<comment type="caution">
    <text evidence="2">The sequence shown here is derived from an EMBL/GenBank/DDBJ whole genome shotgun (WGS) entry which is preliminary data.</text>
</comment>
<accession>A0A2P8EGP4</accession>
<dbReference type="Proteomes" id="UP000242133">
    <property type="component" value="Unassembled WGS sequence"/>
</dbReference>